<sequence>MTPFADILADLAGVVASTFDSRTFVLTTTEGSELAVPGVFKKSHRDVQVGDYGAKSWVTVPVLDVSKAALGELGVTEPGEVLHGAAVTIEGTHYTVAEVRDGGLFARCLLSLDLDH</sequence>
<evidence type="ECO:0000313" key="2">
    <source>
        <dbReference type="Proteomes" id="UP000244060"/>
    </source>
</evidence>
<proteinExistence type="predicted"/>
<evidence type="ECO:0000313" key="1">
    <source>
        <dbReference type="EMBL" id="PTR18224.1"/>
    </source>
</evidence>
<name>A0A2T5K718_9RHOB</name>
<comment type="caution">
    <text evidence="1">The sequence shown here is derived from an EMBL/GenBank/DDBJ whole genome shotgun (WGS) entry which is preliminary data.</text>
</comment>
<dbReference type="RefSeq" id="WP_108221126.1">
    <property type="nucleotide sequence ID" value="NZ_QAOT01000009.1"/>
</dbReference>
<dbReference type="Proteomes" id="UP000244060">
    <property type="component" value="Unassembled WGS sequence"/>
</dbReference>
<organism evidence="1 2">
    <name type="scientific">Cereibacter azotoformans</name>
    <dbReference type="NCBI Taxonomy" id="43057"/>
    <lineage>
        <taxon>Bacteria</taxon>
        <taxon>Pseudomonadati</taxon>
        <taxon>Pseudomonadota</taxon>
        <taxon>Alphaproteobacteria</taxon>
        <taxon>Rhodobacterales</taxon>
        <taxon>Paracoccaceae</taxon>
        <taxon>Cereibacter</taxon>
    </lineage>
</organism>
<dbReference type="GO" id="GO:0019068">
    <property type="term" value="P:virion assembly"/>
    <property type="evidence" value="ECO:0007669"/>
    <property type="project" value="InterPro"/>
</dbReference>
<dbReference type="AlphaFoldDB" id="A0A2T5K718"/>
<dbReference type="Pfam" id="PF05354">
    <property type="entry name" value="Phage_attach"/>
    <property type="match status" value="1"/>
</dbReference>
<reference evidence="1 2" key="1">
    <citation type="submission" date="2018-04" db="EMBL/GenBank/DDBJ databases">
        <title>Genomic Encyclopedia of Type Strains, Phase III (KMG-III): the genomes of soil and plant-associated and newly described type strains.</title>
        <authorList>
            <person name="Whitman W."/>
        </authorList>
    </citation>
    <scope>NUCLEOTIDE SEQUENCE [LARGE SCALE GENOMIC DNA]</scope>
    <source>
        <strain evidence="1 2">KA25</strain>
    </source>
</reference>
<dbReference type="EMBL" id="QAOT01000009">
    <property type="protein sequence ID" value="PTR18224.1"/>
    <property type="molecule type" value="Genomic_DNA"/>
</dbReference>
<keyword evidence="2" id="KW-1185">Reference proteome</keyword>
<protein>
    <submittedName>
        <fullName evidence="1">Uncharacterized protein</fullName>
    </submittedName>
</protein>
<accession>A0A2T5K718</accession>
<dbReference type="InterPro" id="IPR008018">
    <property type="entry name" value="Phage_tail_attach_FII"/>
</dbReference>
<gene>
    <name evidence="1" type="ORF">C8J28_109184</name>
</gene>